<evidence type="ECO:0000256" key="1">
    <source>
        <dbReference type="ARBA" id="ARBA00004141"/>
    </source>
</evidence>
<evidence type="ECO:0000259" key="11">
    <source>
        <dbReference type="Pfam" id="PF16916"/>
    </source>
</evidence>
<dbReference type="InterPro" id="IPR050681">
    <property type="entry name" value="CDF/SLC30A"/>
</dbReference>
<evidence type="ECO:0000256" key="9">
    <source>
        <dbReference type="SAM" id="Phobius"/>
    </source>
</evidence>
<keyword evidence="7" id="KW-0406">Ion transport</keyword>
<dbReference type="InterPro" id="IPR036837">
    <property type="entry name" value="Cation_efflux_CTD_sf"/>
</dbReference>
<dbReference type="AlphaFoldDB" id="A0A501W9X9"/>
<evidence type="ECO:0000256" key="4">
    <source>
        <dbReference type="ARBA" id="ARBA00022692"/>
    </source>
</evidence>
<keyword evidence="8 9" id="KW-0472">Membrane</keyword>
<feature type="transmembrane region" description="Helical" evidence="9">
    <location>
        <begin position="20"/>
        <end position="44"/>
    </location>
</feature>
<dbReference type="SUPFAM" id="SSF161111">
    <property type="entry name" value="Cation efflux protein transmembrane domain-like"/>
    <property type="match status" value="1"/>
</dbReference>
<comment type="subcellular location">
    <subcellularLocation>
        <location evidence="1">Membrane</location>
        <topology evidence="1">Multi-pass membrane protein</topology>
    </subcellularLocation>
</comment>
<keyword evidence="3" id="KW-0813">Transport</keyword>
<dbReference type="GO" id="GO:0005886">
    <property type="term" value="C:plasma membrane"/>
    <property type="evidence" value="ECO:0007669"/>
    <property type="project" value="TreeGrafter"/>
</dbReference>
<evidence type="ECO:0000256" key="8">
    <source>
        <dbReference type="ARBA" id="ARBA00023136"/>
    </source>
</evidence>
<evidence type="ECO:0000259" key="10">
    <source>
        <dbReference type="Pfam" id="PF01545"/>
    </source>
</evidence>
<dbReference type="EMBL" id="VFRQ01000001">
    <property type="protein sequence ID" value="TPE46198.1"/>
    <property type="molecule type" value="Genomic_DNA"/>
</dbReference>
<proteinExistence type="inferred from homology"/>
<comment type="caution">
    <text evidence="12">The sequence shown here is derived from an EMBL/GenBank/DDBJ whole genome shotgun (WGS) entry which is preliminary data.</text>
</comment>
<keyword evidence="5" id="KW-0864">Zinc transport</keyword>
<dbReference type="PANTHER" id="PTHR11562:SF17">
    <property type="entry name" value="RE54080P-RELATED"/>
    <property type="match status" value="1"/>
</dbReference>
<evidence type="ECO:0000256" key="7">
    <source>
        <dbReference type="ARBA" id="ARBA00023065"/>
    </source>
</evidence>
<dbReference type="PANTHER" id="PTHR11562">
    <property type="entry name" value="CATION EFFLUX PROTEIN/ ZINC TRANSPORTER"/>
    <property type="match status" value="1"/>
</dbReference>
<dbReference type="InterPro" id="IPR027470">
    <property type="entry name" value="Cation_efflux_CTD"/>
</dbReference>
<evidence type="ECO:0000313" key="12">
    <source>
        <dbReference type="EMBL" id="TPE46198.1"/>
    </source>
</evidence>
<reference evidence="12 13" key="1">
    <citation type="submission" date="2019-06" db="EMBL/GenBank/DDBJ databases">
        <title>A novel bacterium of genus Pontibacter, isolated from marine sediment.</title>
        <authorList>
            <person name="Huang H."/>
            <person name="Mo K."/>
            <person name="Hu Y."/>
        </authorList>
    </citation>
    <scope>NUCLEOTIDE SEQUENCE [LARGE SCALE GENOMIC DNA]</scope>
    <source>
        <strain evidence="12 13">HB172049</strain>
    </source>
</reference>
<dbReference type="OrthoDB" id="9809646at2"/>
<dbReference type="RefSeq" id="WP_140618995.1">
    <property type="nucleotide sequence ID" value="NZ_VFRQ01000001.1"/>
</dbReference>
<dbReference type="Pfam" id="PF16916">
    <property type="entry name" value="ZT_dimer"/>
    <property type="match status" value="1"/>
</dbReference>
<feature type="domain" description="Cation efflux protein cytoplasmic" evidence="11">
    <location>
        <begin position="212"/>
        <end position="287"/>
    </location>
</feature>
<dbReference type="InterPro" id="IPR027469">
    <property type="entry name" value="Cation_efflux_TMD_sf"/>
</dbReference>
<feature type="transmembrane region" description="Helical" evidence="9">
    <location>
        <begin position="50"/>
        <end position="67"/>
    </location>
</feature>
<evidence type="ECO:0000256" key="2">
    <source>
        <dbReference type="ARBA" id="ARBA00008873"/>
    </source>
</evidence>
<evidence type="ECO:0000256" key="6">
    <source>
        <dbReference type="ARBA" id="ARBA00022989"/>
    </source>
</evidence>
<evidence type="ECO:0000313" key="13">
    <source>
        <dbReference type="Proteomes" id="UP000316727"/>
    </source>
</evidence>
<dbReference type="InterPro" id="IPR002524">
    <property type="entry name" value="Cation_efflux"/>
</dbReference>
<keyword evidence="6 9" id="KW-1133">Transmembrane helix</keyword>
<evidence type="ECO:0000256" key="3">
    <source>
        <dbReference type="ARBA" id="ARBA00022448"/>
    </source>
</evidence>
<dbReference type="InterPro" id="IPR058533">
    <property type="entry name" value="Cation_efflux_TM"/>
</dbReference>
<feature type="transmembrane region" description="Helical" evidence="9">
    <location>
        <begin position="79"/>
        <end position="103"/>
    </location>
</feature>
<dbReference type="GO" id="GO:0005385">
    <property type="term" value="F:zinc ion transmembrane transporter activity"/>
    <property type="evidence" value="ECO:0007669"/>
    <property type="project" value="TreeGrafter"/>
</dbReference>
<feature type="transmembrane region" description="Helical" evidence="9">
    <location>
        <begin position="119"/>
        <end position="138"/>
    </location>
</feature>
<feature type="transmembrane region" description="Helical" evidence="9">
    <location>
        <begin position="150"/>
        <end position="171"/>
    </location>
</feature>
<keyword evidence="4 9" id="KW-0812">Transmembrane</keyword>
<keyword evidence="5" id="KW-0862">Zinc</keyword>
<name>A0A501W9X9_9BACT</name>
<organism evidence="12 13">
    <name type="scientific">Pontibacter mangrovi</name>
    <dbReference type="NCBI Taxonomy" id="2589816"/>
    <lineage>
        <taxon>Bacteria</taxon>
        <taxon>Pseudomonadati</taxon>
        <taxon>Bacteroidota</taxon>
        <taxon>Cytophagia</taxon>
        <taxon>Cytophagales</taxon>
        <taxon>Hymenobacteraceae</taxon>
        <taxon>Pontibacter</taxon>
    </lineage>
</organism>
<dbReference type="SUPFAM" id="SSF160240">
    <property type="entry name" value="Cation efflux protein cytoplasmic domain-like"/>
    <property type="match status" value="1"/>
</dbReference>
<dbReference type="Pfam" id="PF01545">
    <property type="entry name" value="Cation_efflux"/>
    <property type="match status" value="1"/>
</dbReference>
<dbReference type="Gene3D" id="1.20.1510.10">
    <property type="entry name" value="Cation efflux protein transmembrane domain"/>
    <property type="match status" value="1"/>
</dbReference>
<accession>A0A501W9X9</accession>
<evidence type="ECO:0000256" key="5">
    <source>
        <dbReference type="ARBA" id="ARBA00022906"/>
    </source>
</evidence>
<dbReference type="Proteomes" id="UP000316727">
    <property type="component" value="Unassembled WGS sequence"/>
</dbReference>
<keyword evidence="13" id="KW-1185">Reference proteome</keyword>
<sequence>MAHAHAVSAGSQNKKRLQLVLGLTFLYLLAEVIGGLLTNSLALLADAGHMLTDVGGIVFALVAINLAERPASPERTYGYYRAEILAALANAVVLIGISLYILYEAYERFRNPPEVESKAMLIVAAVGLVVNLASMFILRKGSEESLNMKGAYFEVLSDMLTSIGVIVAGVIMWTTGWYYADPILSAGIGLFILPRTWVLLKEAVGVLLEGTPADVNIKEVRTCLEGVAGVEEVHDLHVWSLTTGVNALSAHVVVSPDSSDAYNQILTKLNKAVTSKFKISHTTIQLEGSGLEEGETHL</sequence>
<feature type="domain" description="Cation efflux protein transmembrane" evidence="10">
    <location>
        <begin position="19"/>
        <end position="208"/>
    </location>
</feature>
<dbReference type="NCBIfam" id="TIGR01297">
    <property type="entry name" value="CDF"/>
    <property type="match status" value="1"/>
</dbReference>
<feature type="transmembrane region" description="Helical" evidence="9">
    <location>
        <begin position="177"/>
        <end position="193"/>
    </location>
</feature>
<gene>
    <name evidence="12" type="ORF">FJM65_02305</name>
</gene>
<comment type="similarity">
    <text evidence="2">Belongs to the cation diffusion facilitator (CDF) transporter (TC 2.A.4) family. SLC30A subfamily.</text>
</comment>
<dbReference type="Gene3D" id="3.30.70.1350">
    <property type="entry name" value="Cation efflux protein, cytoplasmic domain"/>
    <property type="match status" value="1"/>
</dbReference>
<protein>
    <submittedName>
        <fullName evidence="12">Cation transporter</fullName>
    </submittedName>
</protein>